<comment type="caution">
    <text evidence="2">The sequence shown here is derived from an EMBL/GenBank/DDBJ whole genome shotgun (WGS) entry which is preliminary data.</text>
</comment>
<name>A0AAD5R697_PARTN</name>
<reference evidence="2" key="1">
    <citation type="submission" date="2021-06" db="EMBL/GenBank/DDBJ databases">
        <title>Parelaphostrongylus tenuis whole genome reference sequence.</title>
        <authorList>
            <person name="Garwood T.J."/>
            <person name="Larsen P.A."/>
            <person name="Fountain-Jones N.M."/>
            <person name="Garbe J.R."/>
            <person name="Macchietto M.G."/>
            <person name="Kania S.A."/>
            <person name="Gerhold R.W."/>
            <person name="Richards J.E."/>
            <person name="Wolf T.M."/>
        </authorList>
    </citation>
    <scope>NUCLEOTIDE SEQUENCE</scope>
    <source>
        <strain evidence="2">MNPRO001-30</strain>
        <tissue evidence="2">Meninges</tissue>
    </source>
</reference>
<feature type="region of interest" description="Disordered" evidence="1">
    <location>
        <begin position="83"/>
        <end position="108"/>
    </location>
</feature>
<dbReference type="EMBL" id="JAHQIW010006596">
    <property type="protein sequence ID" value="KAJ1369554.1"/>
    <property type="molecule type" value="Genomic_DNA"/>
</dbReference>
<feature type="compositionally biased region" description="Polar residues" evidence="1">
    <location>
        <begin position="94"/>
        <end position="107"/>
    </location>
</feature>
<dbReference type="Proteomes" id="UP001196413">
    <property type="component" value="Unassembled WGS sequence"/>
</dbReference>
<organism evidence="2 3">
    <name type="scientific">Parelaphostrongylus tenuis</name>
    <name type="common">Meningeal worm</name>
    <dbReference type="NCBI Taxonomy" id="148309"/>
    <lineage>
        <taxon>Eukaryota</taxon>
        <taxon>Metazoa</taxon>
        <taxon>Ecdysozoa</taxon>
        <taxon>Nematoda</taxon>
        <taxon>Chromadorea</taxon>
        <taxon>Rhabditida</taxon>
        <taxon>Rhabditina</taxon>
        <taxon>Rhabditomorpha</taxon>
        <taxon>Strongyloidea</taxon>
        <taxon>Metastrongylidae</taxon>
        <taxon>Parelaphostrongylus</taxon>
    </lineage>
</organism>
<dbReference type="AlphaFoldDB" id="A0AAD5R697"/>
<sequence length="152" mass="16908">MVYKSSPKLGVVHLLLACPAEEVSQRTGVAEVEKLNSPQSLPIFKSTFPRSCNQRSRGLFKTLLRLLSVPQFFTSRIGAARPSGCDARRGGMEQGSTPPLSGSQQQRPMELHSKAVLEIARRLVQPVFFTFNKQAKNELDTRNTGIRIVKKQ</sequence>
<evidence type="ECO:0000313" key="2">
    <source>
        <dbReference type="EMBL" id="KAJ1369554.1"/>
    </source>
</evidence>
<keyword evidence="3" id="KW-1185">Reference proteome</keyword>
<evidence type="ECO:0000256" key="1">
    <source>
        <dbReference type="SAM" id="MobiDB-lite"/>
    </source>
</evidence>
<evidence type="ECO:0000313" key="3">
    <source>
        <dbReference type="Proteomes" id="UP001196413"/>
    </source>
</evidence>
<accession>A0AAD5R697</accession>
<protein>
    <submittedName>
        <fullName evidence="2">Uncharacterized protein</fullName>
    </submittedName>
</protein>
<gene>
    <name evidence="2" type="ORF">KIN20_031040</name>
</gene>
<proteinExistence type="predicted"/>